<dbReference type="EMBL" id="QGDL01000013">
    <property type="protein sequence ID" value="PWJ23684.1"/>
    <property type="molecule type" value="Genomic_DNA"/>
</dbReference>
<dbReference type="Pfam" id="PF02518">
    <property type="entry name" value="HATPase_c"/>
    <property type="match status" value="1"/>
</dbReference>
<feature type="transmembrane region" description="Helical" evidence="15">
    <location>
        <begin position="20"/>
        <end position="40"/>
    </location>
</feature>
<proteinExistence type="predicted"/>
<keyword evidence="4" id="KW-1003">Cell membrane</keyword>
<organism evidence="17 18">
    <name type="scientific">Faecalicatena orotica</name>
    <dbReference type="NCBI Taxonomy" id="1544"/>
    <lineage>
        <taxon>Bacteria</taxon>
        <taxon>Bacillati</taxon>
        <taxon>Bacillota</taxon>
        <taxon>Clostridia</taxon>
        <taxon>Lachnospirales</taxon>
        <taxon>Lachnospiraceae</taxon>
        <taxon>Faecalicatena</taxon>
    </lineage>
</organism>
<feature type="coiled-coil region" evidence="14">
    <location>
        <begin position="374"/>
        <end position="406"/>
    </location>
</feature>
<feature type="domain" description="HAMP" evidence="16">
    <location>
        <begin position="334"/>
        <end position="386"/>
    </location>
</feature>
<comment type="catalytic activity">
    <reaction evidence="1">
        <text>ATP + protein L-histidine = ADP + protein N-phospho-L-histidine.</text>
        <dbReference type="EC" id="2.7.13.3"/>
    </reaction>
</comment>
<dbReference type="SMART" id="SM00304">
    <property type="entry name" value="HAMP"/>
    <property type="match status" value="1"/>
</dbReference>
<dbReference type="InterPro" id="IPR004358">
    <property type="entry name" value="Sig_transdc_His_kin-like_C"/>
</dbReference>
<evidence type="ECO:0000259" key="16">
    <source>
        <dbReference type="PROSITE" id="PS50885"/>
    </source>
</evidence>
<comment type="subcellular location">
    <subcellularLocation>
        <location evidence="2">Cell membrane</location>
        <topology evidence="2">Multi-pass membrane protein</topology>
    </subcellularLocation>
</comment>
<evidence type="ECO:0000256" key="9">
    <source>
        <dbReference type="ARBA" id="ARBA00022777"/>
    </source>
</evidence>
<keyword evidence="8" id="KW-0547">Nucleotide-binding</keyword>
<dbReference type="SUPFAM" id="SSF55874">
    <property type="entry name" value="ATPase domain of HSP90 chaperone/DNA topoisomerase II/histidine kinase"/>
    <property type="match status" value="1"/>
</dbReference>
<dbReference type="Proteomes" id="UP000245845">
    <property type="component" value="Unassembled WGS sequence"/>
</dbReference>
<evidence type="ECO:0000256" key="6">
    <source>
        <dbReference type="ARBA" id="ARBA00022679"/>
    </source>
</evidence>
<keyword evidence="7 15" id="KW-0812">Transmembrane</keyword>
<dbReference type="InterPro" id="IPR036890">
    <property type="entry name" value="HATPase_C_sf"/>
</dbReference>
<dbReference type="OrthoDB" id="2509008at2"/>
<evidence type="ECO:0000256" key="12">
    <source>
        <dbReference type="ARBA" id="ARBA00023012"/>
    </source>
</evidence>
<protein>
    <recommendedName>
        <fullName evidence="3">histidine kinase</fullName>
        <ecNumber evidence="3">2.7.13.3</ecNumber>
    </recommendedName>
</protein>
<evidence type="ECO:0000256" key="2">
    <source>
        <dbReference type="ARBA" id="ARBA00004651"/>
    </source>
</evidence>
<evidence type="ECO:0000256" key="5">
    <source>
        <dbReference type="ARBA" id="ARBA00022553"/>
    </source>
</evidence>
<dbReference type="CDD" id="cd06225">
    <property type="entry name" value="HAMP"/>
    <property type="match status" value="1"/>
</dbReference>
<sequence>MLRLLKDKAMSLKLKSKLMLSFMLTSVFILLLFAFIFYRYTANTLLEQSEKSTLRSLTQLESNLTHVLDTVNTVSRSILVSSYFSDELNLDEIDSSDDVRLVNDVYSYFTELMTNYEYIHSIVYYGDNGIIIGSSNQKNFFQNDRGHSNFFYQSSFYDDIKTTDGPVLCGGFNYKDFFPGSSFNSALPRYISLGRKLKTIQNTTGYVVVNIQESYLRSLYHDDSKKLDGESMLLDAHSRIISAADKSLIGTTAKMQSMDSKNAVSLTLEKGDNKALNENNQIIYYPYENYGLSIIHEVPYNDLFKDINKLKALIAWLLILFVILALVISMFWIYSITRPLNALISAMKTMGSGQIGVRMDEARSSDFGFLTYQFNQMSQNIQTLVRENQVIQEERHELALQNLQNQLNPHFLYNTLNTIKWMAIVSKADNIAQCVTALGNMLQPLFRNTKTTWCLKEELQYLTNYLCIMNYRTGEPIAFSSDIAPEILNCPVPKLLLQPLVENAITYSNPSADVKNSITLTGVQKNGVIYLLLKDNGLGISPDKLSVLQNLLASHADCTTPLDRSALPEGIGIGILNISRRIKLQYGNAYGLTVDSEEGKGTAVTITLIDSPEAHFPIS</sequence>
<keyword evidence="9 17" id="KW-0418">Kinase</keyword>
<dbReference type="InterPro" id="IPR003594">
    <property type="entry name" value="HATPase_dom"/>
</dbReference>
<feature type="transmembrane region" description="Helical" evidence="15">
    <location>
        <begin position="313"/>
        <end position="334"/>
    </location>
</feature>
<evidence type="ECO:0000256" key="10">
    <source>
        <dbReference type="ARBA" id="ARBA00022840"/>
    </source>
</evidence>
<dbReference type="PANTHER" id="PTHR34220">
    <property type="entry name" value="SENSOR HISTIDINE KINASE YPDA"/>
    <property type="match status" value="1"/>
</dbReference>
<dbReference type="InterPro" id="IPR003660">
    <property type="entry name" value="HAMP_dom"/>
</dbReference>
<dbReference type="RefSeq" id="WP_109732865.1">
    <property type="nucleotide sequence ID" value="NZ_BAAACK010000005.1"/>
</dbReference>
<keyword evidence="10" id="KW-0067">ATP-binding</keyword>
<keyword evidence="18" id="KW-1185">Reference proteome</keyword>
<evidence type="ECO:0000256" key="1">
    <source>
        <dbReference type="ARBA" id="ARBA00000085"/>
    </source>
</evidence>
<evidence type="ECO:0000256" key="15">
    <source>
        <dbReference type="SAM" id="Phobius"/>
    </source>
</evidence>
<gene>
    <name evidence="17" type="ORF">A8806_113118</name>
</gene>
<dbReference type="Pfam" id="PF00672">
    <property type="entry name" value="HAMP"/>
    <property type="match status" value="1"/>
</dbReference>
<evidence type="ECO:0000256" key="7">
    <source>
        <dbReference type="ARBA" id="ARBA00022692"/>
    </source>
</evidence>
<evidence type="ECO:0000256" key="11">
    <source>
        <dbReference type="ARBA" id="ARBA00022989"/>
    </source>
</evidence>
<dbReference type="PRINTS" id="PR00344">
    <property type="entry name" value="BCTRLSENSOR"/>
</dbReference>
<comment type="caution">
    <text evidence="17">The sequence shown here is derived from an EMBL/GenBank/DDBJ whole genome shotgun (WGS) entry which is preliminary data.</text>
</comment>
<evidence type="ECO:0000256" key="14">
    <source>
        <dbReference type="SAM" id="Coils"/>
    </source>
</evidence>
<keyword evidence="14" id="KW-0175">Coiled coil</keyword>
<dbReference type="PANTHER" id="PTHR34220:SF11">
    <property type="entry name" value="SENSOR PROTEIN KINASE HPTS"/>
    <property type="match status" value="1"/>
</dbReference>
<evidence type="ECO:0000256" key="3">
    <source>
        <dbReference type="ARBA" id="ARBA00012438"/>
    </source>
</evidence>
<dbReference type="EC" id="2.7.13.3" evidence="3"/>
<name>A0A2Y9BJA4_9FIRM</name>
<dbReference type="GO" id="GO:0005524">
    <property type="term" value="F:ATP binding"/>
    <property type="evidence" value="ECO:0007669"/>
    <property type="project" value="UniProtKB-KW"/>
</dbReference>
<keyword evidence="5" id="KW-0597">Phosphoprotein</keyword>
<dbReference type="PROSITE" id="PS50885">
    <property type="entry name" value="HAMP"/>
    <property type="match status" value="1"/>
</dbReference>
<dbReference type="AlphaFoldDB" id="A0A2Y9BJA4"/>
<dbReference type="InterPro" id="IPR010559">
    <property type="entry name" value="Sig_transdc_His_kin_internal"/>
</dbReference>
<dbReference type="Pfam" id="PF06580">
    <property type="entry name" value="His_kinase"/>
    <property type="match status" value="1"/>
</dbReference>
<keyword evidence="13 15" id="KW-0472">Membrane</keyword>
<dbReference type="GO" id="GO:0005886">
    <property type="term" value="C:plasma membrane"/>
    <property type="evidence" value="ECO:0007669"/>
    <property type="project" value="UniProtKB-SubCell"/>
</dbReference>
<keyword evidence="12" id="KW-0902">Two-component regulatory system</keyword>
<evidence type="ECO:0000256" key="8">
    <source>
        <dbReference type="ARBA" id="ARBA00022741"/>
    </source>
</evidence>
<evidence type="ECO:0000256" key="4">
    <source>
        <dbReference type="ARBA" id="ARBA00022475"/>
    </source>
</evidence>
<accession>A0A2Y9BJA4</accession>
<reference evidence="17 18" key="1">
    <citation type="submission" date="2018-05" db="EMBL/GenBank/DDBJ databases">
        <title>The Hungate 1000. A catalogue of reference genomes from the rumen microbiome.</title>
        <authorList>
            <person name="Kelly W."/>
        </authorList>
    </citation>
    <scope>NUCLEOTIDE SEQUENCE [LARGE SCALE GENOMIC DNA]</scope>
    <source>
        <strain evidence="17 18">NLAE-zl-C242</strain>
    </source>
</reference>
<dbReference type="GO" id="GO:0000155">
    <property type="term" value="F:phosphorelay sensor kinase activity"/>
    <property type="evidence" value="ECO:0007669"/>
    <property type="project" value="InterPro"/>
</dbReference>
<keyword evidence="6" id="KW-0808">Transferase</keyword>
<evidence type="ECO:0000256" key="13">
    <source>
        <dbReference type="ARBA" id="ARBA00023136"/>
    </source>
</evidence>
<keyword evidence="11 15" id="KW-1133">Transmembrane helix</keyword>
<dbReference type="Gene3D" id="6.10.340.10">
    <property type="match status" value="1"/>
</dbReference>
<dbReference type="SUPFAM" id="SSF158472">
    <property type="entry name" value="HAMP domain-like"/>
    <property type="match status" value="1"/>
</dbReference>
<evidence type="ECO:0000313" key="18">
    <source>
        <dbReference type="Proteomes" id="UP000245845"/>
    </source>
</evidence>
<dbReference type="Gene3D" id="3.30.565.10">
    <property type="entry name" value="Histidine kinase-like ATPase, C-terminal domain"/>
    <property type="match status" value="1"/>
</dbReference>
<evidence type="ECO:0000313" key="17">
    <source>
        <dbReference type="EMBL" id="PWJ23684.1"/>
    </source>
</evidence>
<dbReference type="InterPro" id="IPR050640">
    <property type="entry name" value="Bact_2-comp_sensor_kinase"/>
</dbReference>